<dbReference type="Gene3D" id="3.40.50.12670">
    <property type="match status" value="1"/>
</dbReference>
<dbReference type="GO" id="GO:0006508">
    <property type="term" value="P:proteolysis"/>
    <property type="evidence" value="ECO:0007669"/>
    <property type="project" value="UniProtKB-KW"/>
</dbReference>
<dbReference type="InterPro" id="IPR029058">
    <property type="entry name" value="AB_hydrolase_fold"/>
</dbReference>
<keyword evidence="2" id="KW-0645">Protease</keyword>
<comment type="similarity">
    <text evidence="1 2">Belongs to the peptidase S10 family.</text>
</comment>
<dbReference type="EMBL" id="SPLM01000108">
    <property type="protein sequence ID" value="TMW60629.1"/>
    <property type="molecule type" value="Genomic_DNA"/>
</dbReference>
<dbReference type="PROSITE" id="PS00131">
    <property type="entry name" value="CARBOXYPEPT_SER_SER"/>
    <property type="match status" value="1"/>
</dbReference>
<protein>
    <recommendedName>
        <fullName evidence="2">Carboxypeptidase</fullName>
        <ecNumber evidence="2">3.4.16.-</ecNumber>
    </recommendedName>
</protein>
<sequence>MRSYTPIGPQPLATRASTFAKYALGFAATLVVGSLLVSDTKTATTSPLRAVQVLSKTENATFPGAEDLIQELYGKPEEYTSRLFSGYLPIGNGGQAFYFYAESQSDKPEEDPVLLWLNGGPGASSLAGCFTENGPLLVNDDGESLRVNEYGWNKASNFLCIESPVGVGFSYNASGVYESDDLKQADELYLALQQFFDKFPWLRENDFIISGESYGGIYVPTTAKRIVEGNLAGDAKINLKKFVVGNGVNEFMGLSMILYAYYHGLMSTADYKRIRTDCPNLKEFEPSSMFDSLNVDSPCAKTTLEIMTKLFTARINSYNIYGTCAGSTEESIKELVKEVLAPRKGYPHPIGNPMNMCLNSTSASMYFNLPDVREGVHTKKELAQWDNDALTSQSIDIFGKMIGLNSSRIEEIKATKLLGYTGTLKSVVRPLWKFLLAHDVEGVIYHGDVDMVCDFIGGLWAVESMQLERRQERTTWTVEIDGEEQTAGFLEDFGALKYLTVKGAGHLVPMWKPVEAKKMLDLFVLN</sequence>
<dbReference type="AlphaFoldDB" id="A0A8K1FH38"/>
<dbReference type="Gene3D" id="3.40.50.1820">
    <property type="entry name" value="alpha/beta hydrolase"/>
    <property type="match status" value="1"/>
</dbReference>
<dbReference type="PRINTS" id="PR00724">
    <property type="entry name" value="CRBOXYPTASEC"/>
</dbReference>
<evidence type="ECO:0000256" key="2">
    <source>
        <dbReference type="RuleBase" id="RU361156"/>
    </source>
</evidence>
<dbReference type="PANTHER" id="PTHR11802">
    <property type="entry name" value="SERINE PROTEASE FAMILY S10 SERINE CARBOXYPEPTIDASE"/>
    <property type="match status" value="1"/>
</dbReference>
<dbReference type="EC" id="3.4.16.-" evidence="2"/>
<gene>
    <name evidence="3" type="ORF">Poli38472_000671</name>
</gene>
<comment type="caution">
    <text evidence="3">The sequence shown here is derived from an EMBL/GenBank/DDBJ whole genome shotgun (WGS) entry which is preliminary data.</text>
</comment>
<dbReference type="PROSITE" id="PS00560">
    <property type="entry name" value="CARBOXYPEPT_SER_HIS"/>
    <property type="match status" value="1"/>
</dbReference>
<dbReference type="Pfam" id="PF00450">
    <property type="entry name" value="Peptidase_S10"/>
    <property type="match status" value="1"/>
</dbReference>
<keyword evidence="2" id="KW-0121">Carboxypeptidase</keyword>
<evidence type="ECO:0000313" key="3">
    <source>
        <dbReference type="EMBL" id="TMW60629.1"/>
    </source>
</evidence>
<dbReference type="GO" id="GO:0004185">
    <property type="term" value="F:serine-type carboxypeptidase activity"/>
    <property type="evidence" value="ECO:0007669"/>
    <property type="project" value="UniProtKB-UniRule"/>
</dbReference>
<keyword evidence="2" id="KW-0378">Hydrolase</keyword>
<dbReference type="InterPro" id="IPR001563">
    <property type="entry name" value="Peptidase_S10"/>
</dbReference>
<evidence type="ECO:0000313" key="4">
    <source>
        <dbReference type="Proteomes" id="UP000794436"/>
    </source>
</evidence>
<name>A0A8K1FH38_PYTOL</name>
<dbReference type="InterPro" id="IPR018202">
    <property type="entry name" value="Ser_caboxypep_ser_AS"/>
</dbReference>
<proteinExistence type="inferred from homology"/>
<keyword evidence="4" id="KW-1185">Reference proteome</keyword>
<dbReference type="InterPro" id="IPR033124">
    <property type="entry name" value="Ser_caboxypep_his_AS"/>
</dbReference>
<dbReference type="Proteomes" id="UP000794436">
    <property type="component" value="Unassembled WGS sequence"/>
</dbReference>
<reference evidence="3" key="1">
    <citation type="submission" date="2019-03" db="EMBL/GenBank/DDBJ databases">
        <title>Long read genome sequence of the mycoparasitic Pythium oligandrum ATCC 38472 isolated from sugarbeet rhizosphere.</title>
        <authorList>
            <person name="Gaulin E."/>
        </authorList>
    </citation>
    <scope>NUCLEOTIDE SEQUENCE</scope>
    <source>
        <strain evidence="3">ATCC 38472_TT</strain>
    </source>
</reference>
<dbReference type="PANTHER" id="PTHR11802:SF201">
    <property type="entry name" value="CARBOXYPEPTIDASE"/>
    <property type="match status" value="1"/>
</dbReference>
<evidence type="ECO:0000256" key="1">
    <source>
        <dbReference type="ARBA" id="ARBA00009431"/>
    </source>
</evidence>
<dbReference type="SUPFAM" id="SSF53474">
    <property type="entry name" value="alpha/beta-Hydrolases"/>
    <property type="match status" value="1"/>
</dbReference>
<dbReference type="OrthoDB" id="443318at2759"/>
<accession>A0A8K1FH38</accession>
<organism evidence="3 4">
    <name type="scientific">Pythium oligandrum</name>
    <name type="common">Mycoparasitic fungus</name>
    <dbReference type="NCBI Taxonomy" id="41045"/>
    <lineage>
        <taxon>Eukaryota</taxon>
        <taxon>Sar</taxon>
        <taxon>Stramenopiles</taxon>
        <taxon>Oomycota</taxon>
        <taxon>Peronosporomycetes</taxon>
        <taxon>Pythiales</taxon>
        <taxon>Pythiaceae</taxon>
        <taxon>Pythium</taxon>
    </lineage>
</organism>